<keyword evidence="2" id="KW-1185">Reference proteome</keyword>
<dbReference type="InterPro" id="IPR032675">
    <property type="entry name" value="LRR_dom_sf"/>
</dbReference>
<organism evidence="1 2">
    <name type="scientific">Mycena venus</name>
    <dbReference type="NCBI Taxonomy" id="2733690"/>
    <lineage>
        <taxon>Eukaryota</taxon>
        <taxon>Fungi</taxon>
        <taxon>Dikarya</taxon>
        <taxon>Basidiomycota</taxon>
        <taxon>Agaricomycotina</taxon>
        <taxon>Agaricomycetes</taxon>
        <taxon>Agaricomycetidae</taxon>
        <taxon>Agaricales</taxon>
        <taxon>Marasmiineae</taxon>
        <taxon>Mycenaceae</taxon>
        <taxon>Mycena</taxon>
    </lineage>
</organism>
<evidence type="ECO:0000313" key="2">
    <source>
        <dbReference type="Proteomes" id="UP000620124"/>
    </source>
</evidence>
<evidence type="ECO:0000313" key="1">
    <source>
        <dbReference type="EMBL" id="KAF7354059.1"/>
    </source>
</evidence>
<name>A0A8H6Y7W4_9AGAR</name>
<dbReference type="AlphaFoldDB" id="A0A8H6Y7W4"/>
<dbReference type="OrthoDB" id="2788229at2759"/>
<dbReference type="Gene3D" id="3.80.10.10">
    <property type="entry name" value="Ribonuclease Inhibitor"/>
    <property type="match status" value="1"/>
</dbReference>
<dbReference type="EMBL" id="JACAZI010000008">
    <property type="protein sequence ID" value="KAF7354059.1"/>
    <property type="molecule type" value="Genomic_DNA"/>
</dbReference>
<gene>
    <name evidence="1" type="ORF">MVEN_01093100</name>
</gene>
<comment type="caution">
    <text evidence="1">The sequence shown here is derived from an EMBL/GenBank/DDBJ whole genome shotgun (WGS) entry which is preliminary data.</text>
</comment>
<reference evidence="1" key="1">
    <citation type="submission" date="2020-05" db="EMBL/GenBank/DDBJ databases">
        <title>Mycena genomes resolve the evolution of fungal bioluminescence.</title>
        <authorList>
            <person name="Tsai I.J."/>
        </authorList>
    </citation>
    <scope>NUCLEOTIDE SEQUENCE</scope>
    <source>
        <strain evidence="1">CCC161011</strain>
    </source>
</reference>
<dbReference type="Proteomes" id="UP000620124">
    <property type="component" value="Unassembled WGS sequence"/>
</dbReference>
<sequence length="368" mass="41815">MPSPILPPEVIDLIIDNLHDQPSTLRACSLVGRNWLDGSRHHLFNRIYLTARNLGVFRDLLKSPSNTLSFHLRHLHATGFQAPDLIQLLPLLPALSHLHWLSIYRNLILHDDAVLGAGTFPLIRSLTLSRTSFTSRPGLSDFLSRFPSLKKLALDPVSVSQRESPTLSALTNLNLDTLKMTNNLGLLRWLRWTGFALRAQSIELNFEEMEMEVSEFFDALGPQLERLTLKFRNPRQLTSFSEESRLPHNTRLRCLRIGQAFCILGESDIGVSLSLARLLRHLESSGIQELIFDTVLVHPQLNWHHSPPQEVAAILDGGNFARLRKIVFNGPWDRPDDILRKQFQSIVLALFPRQGSRGTIYVNTHSFE</sequence>
<protein>
    <recommendedName>
        <fullName evidence="3">F-box domain-containing protein</fullName>
    </recommendedName>
</protein>
<dbReference type="SUPFAM" id="SSF52058">
    <property type="entry name" value="L domain-like"/>
    <property type="match status" value="1"/>
</dbReference>
<evidence type="ECO:0008006" key="3">
    <source>
        <dbReference type="Google" id="ProtNLM"/>
    </source>
</evidence>
<proteinExistence type="predicted"/>
<accession>A0A8H6Y7W4</accession>